<dbReference type="Gene3D" id="3.30.559.10">
    <property type="entry name" value="Chloramphenicol acetyltransferase-like domain"/>
    <property type="match status" value="2"/>
</dbReference>
<dbReference type="Proteomes" id="UP000285146">
    <property type="component" value="Unassembled WGS sequence"/>
</dbReference>
<dbReference type="InterPro" id="IPR023213">
    <property type="entry name" value="CAT-like_dom_sf"/>
</dbReference>
<name>A0A423XPF1_9PEZI</name>
<dbReference type="GO" id="GO:0016740">
    <property type="term" value="F:transferase activity"/>
    <property type="evidence" value="ECO:0007669"/>
    <property type="project" value="UniProtKB-KW"/>
</dbReference>
<sequence>MAPTQEVYFLHPYGWETDPEEERFRVTTLDYLTACTYNNYAIFFELDDADKARIVDILKAGLERTIAQARHYCGIIEKDLDNGHSFVKKKDSTVRFFVQHLDDPIDGHPTFQDFKKSNFSAVTMGDLKVWSVEPMTYGEKPEAHPDNEPVVSAFKANFIRGGLVLHIHHHHYANDLMGWAGFTHQLSENCYAVAKETAYPSWDPKNLDLSWFLRPDPPAELKVEGPPPQTRYSPGTIGQSLLFHLPKSKSAELKKLAKPEDGTWISTYDAFSAFIWRTLSRVRAPVYKTDLSSKLYWGEGVDMRRRMQISPRIQHNAMSAAISNAAPVEQPNAGEVISGWPLWRLARYVREMTNSVTEESLSQTLDIVATVRDKTSLNVQIDANPPLSLLLTDHRDAGITETDWGFARPTTYRHVIDNVTIGVIVIYPPRDPSPESDEGPEFAIFYEKELAQTLIEDPEWNRYFEYRGVDAEDVLAAVIEEPESNRYFEYRGVGAEDVSAAVIEEVRPVPVAL</sequence>
<dbReference type="EMBL" id="LKEB01000001">
    <property type="protein sequence ID" value="ROW18397.1"/>
    <property type="molecule type" value="Genomic_DNA"/>
</dbReference>
<keyword evidence="1" id="KW-0808">Transferase</keyword>
<dbReference type="PANTHER" id="PTHR31896">
    <property type="entry name" value="FAMILY REGULATORY PROTEIN, PUTATIVE (AFU_ORTHOLOGUE AFUA_3G14730)-RELATED"/>
    <property type="match status" value="1"/>
</dbReference>
<organism evidence="3 4">
    <name type="scientific">Cytospora leucostoma</name>
    <dbReference type="NCBI Taxonomy" id="1230097"/>
    <lineage>
        <taxon>Eukaryota</taxon>
        <taxon>Fungi</taxon>
        <taxon>Dikarya</taxon>
        <taxon>Ascomycota</taxon>
        <taxon>Pezizomycotina</taxon>
        <taxon>Sordariomycetes</taxon>
        <taxon>Sordariomycetidae</taxon>
        <taxon>Diaporthales</taxon>
        <taxon>Cytosporaceae</taxon>
        <taxon>Cytospora</taxon>
    </lineage>
</organism>
<comment type="caution">
    <text evidence="3">The sequence shown here is derived from an EMBL/GenBank/DDBJ whole genome shotgun (WGS) entry which is preliminary data.</text>
</comment>
<evidence type="ECO:0000256" key="1">
    <source>
        <dbReference type="ARBA" id="ARBA00022679"/>
    </source>
</evidence>
<evidence type="ECO:0000313" key="4">
    <source>
        <dbReference type="Proteomes" id="UP000285146"/>
    </source>
</evidence>
<dbReference type="InParanoid" id="A0A423XPF1"/>
<keyword evidence="4" id="KW-1185">Reference proteome</keyword>
<evidence type="ECO:0000259" key="2">
    <source>
        <dbReference type="Pfam" id="PF22664"/>
    </source>
</evidence>
<dbReference type="InterPro" id="IPR051283">
    <property type="entry name" value="Sec_Metabolite_Acyltrans"/>
</dbReference>
<gene>
    <name evidence="3" type="ORF">VPNG_00296</name>
</gene>
<dbReference type="AlphaFoldDB" id="A0A423XPF1"/>
<proteinExistence type="predicted"/>
<dbReference type="OrthoDB" id="671439at2759"/>
<dbReference type="InterPro" id="IPR054710">
    <property type="entry name" value="Tri101-like_N"/>
</dbReference>
<evidence type="ECO:0000313" key="3">
    <source>
        <dbReference type="EMBL" id="ROW18397.1"/>
    </source>
</evidence>
<accession>A0A423XPF1</accession>
<protein>
    <recommendedName>
        <fullName evidence="2">Trichothecene 3-O-acetyltransferase-like N-terminal domain-containing protein</fullName>
    </recommendedName>
</protein>
<reference evidence="3 4" key="1">
    <citation type="submission" date="2015-09" db="EMBL/GenBank/DDBJ databases">
        <title>Host preference determinants of Valsa canker pathogens revealed by comparative genomics.</title>
        <authorList>
            <person name="Yin Z."/>
            <person name="Huang L."/>
        </authorList>
    </citation>
    <scope>NUCLEOTIDE SEQUENCE [LARGE SCALE GENOMIC DNA]</scope>
    <source>
        <strain evidence="3 4">SXYLt</strain>
    </source>
</reference>
<feature type="domain" description="Trichothecene 3-O-acetyltransferase-like N-terminal" evidence="2">
    <location>
        <begin position="37"/>
        <end position="190"/>
    </location>
</feature>
<dbReference type="STRING" id="1230097.A0A423XPF1"/>
<dbReference type="Pfam" id="PF22664">
    <property type="entry name" value="TRI-like_N"/>
    <property type="match status" value="1"/>
</dbReference>
<dbReference type="PANTHER" id="PTHR31896:SF13">
    <property type="entry name" value="TRICHOTHECENE 3-O-ACETYLTRANSFERASE"/>
    <property type="match status" value="1"/>
</dbReference>